<name>A0A0R2B7Z7_9LACO</name>
<sequence>MNWLAIITLWIFLISSLVFVVGLVIWLITMARDKNPKRPRQVTLAAFGIALAALMTNAFI</sequence>
<evidence type="ECO:0000256" key="1">
    <source>
        <dbReference type="SAM" id="Phobius"/>
    </source>
</evidence>
<dbReference type="AlphaFoldDB" id="A0A0R2B7Z7"/>
<evidence type="ECO:0000313" key="3">
    <source>
        <dbReference type="Proteomes" id="UP000051672"/>
    </source>
</evidence>
<dbReference type="EMBL" id="AYZQ01000001">
    <property type="protein sequence ID" value="KRM72473.1"/>
    <property type="molecule type" value="Genomic_DNA"/>
</dbReference>
<dbReference type="RefSeq" id="WP_057893499.1">
    <property type="nucleotide sequence ID" value="NZ_AYZQ01000001.1"/>
</dbReference>
<dbReference type="STRING" id="1423727.FC34_GL000178"/>
<feature type="transmembrane region" description="Helical" evidence="1">
    <location>
        <begin position="41"/>
        <end position="59"/>
    </location>
</feature>
<keyword evidence="1" id="KW-0812">Transmembrane</keyword>
<keyword evidence="1" id="KW-1133">Transmembrane helix</keyword>
<evidence type="ECO:0000313" key="2">
    <source>
        <dbReference type="EMBL" id="KRM72473.1"/>
    </source>
</evidence>
<keyword evidence="1" id="KW-0472">Membrane</keyword>
<proteinExistence type="predicted"/>
<organism evidence="2 3">
    <name type="scientific">Lacticaseibacillus brantae DSM 23927</name>
    <dbReference type="NCBI Taxonomy" id="1423727"/>
    <lineage>
        <taxon>Bacteria</taxon>
        <taxon>Bacillati</taxon>
        <taxon>Bacillota</taxon>
        <taxon>Bacilli</taxon>
        <taxon>Lactobacillales</taxon>
        <taxon>Lactobacillaceae</taxon>
        <taxon>Lacticaseibacillus</taxon>
    </lineage>
</organism>
<gene>
    <name evidence="2" type="ORF">FC34_GL000178</name>
</gene>
<comment type="caution">
    <text evidence="2">The sequence shown here is derived from an EMBL/GenBank/DDBJ whole genome shotgun (WGS) entry which is preliminary data.</text>
</comment>
<dbReference type="PATRIC" id="fig|1423727.3.peg.178"/>
<accession>A0A0R2B7Z7</accession>
<reference evidence="2 3" key="1">
    <citation type="journal article" date="2015" name="Genome Announc.">
        <title>Expanding the biotechnology potential of lactobacilli through comparative genomics of 213 strains and associated genera.</title>
        <authorList>
            <person name="Sun Z."/>
            <person name="Harris H.M."/>
            <person name="McCann A."/>
            <person name="Guo C."/>
            <person name="Argimon S."/>
            <person name="Zhang W."/>
            <person name="Yang X."/>
            <person name="Jeffery I.B."/>
            <person name="Cooney J.C."/>
            <person name="Kagawa T.F."/>
            <person name="Liu W."/>
            <person name="Song Y."/>
            <person name="Salvetti E."/>
            <person name="Wrobel A."/>
            <person name="Rasinkangas P."/>
            <person name="Parkhill J."/>
            <person name="Rea M.C."/>
            <person name="O'Sullivan O."/>
            <person name="Ritari J."/>
            <person name="Douillard F.P."/>
            <person name="Paul Ross R."/>
            <person name="Yang R."/>
            <person name="Briner A.E."/>
            <person name="Felis G.E."/>
            <person name="de Vos W.M."/>
            <person name="Barrangou R."/>
            <person name="Klaenhammer T.R."/>
            <person name="Caufield P.W."/>
            <person name="Cui Y."/>
            <person name="Zhang H."/>
            <person name="O'Toole P.W."/>
        </authorList>
    </citation>
    <scope>NUCLEOTIDE SEQUENCE [LARGE SCALE GENOMIC DNA]</scope>
    <source>
        <strain evidence="2 3">DSM 23927</strain>
    </source>
</reference>
<keyword evidence="3" id="KW-1185">Reference proteome</keyword>
<feature type="transmembrane region" description="Helical" evidence="1">
    <location>
        <begin position="6"/>
        <end position="29"/>
    </location>
</feature>
<dbReference type="Proteomes" id="UP000051672">
    <property type="component" value="Unassembled WGS sequence"/>
</dbReference>
<protein>
    <submittedName>
        <fullName evidence="2">Uncharacterized protein</fullName>
    </submittedName>
</protein>